<evidence type="ECO:0000256" key="14">
    <source>
        <dbReference type="ARBA" id="ARBA00048202"/>
    </source>
</evidence>
<comment type="function">
    <text evidence="1 15">The transhydrogenation between NADH and NADP is coupled to respiration and ATP hydrolysis and functions as a proton pump across the membrane.</text>
</comment>
<dbReference type="PANTHER" id="PTHR44758">
    <property type="entry name" value="NAD(P) TRANSHYDROGENASE SUBUNIT BETA"/>
    <property type="match status" value="1"/>
</dbReference>
<keyword evidence="12 15" id="KW-0520">NAD</keyword>
<dbReference type="PIRSF" id="PIRSF000204">
    <property type="entry name" value="PNTB"/>
    <property type="match status" value="1"/>
</dbReference>
<dbReference type="RefSeq" id="WP_167953970.1">
    <property type="nucleotide sequence ID" value="NZ_JAATJE010000001.1"/>
</dbReference>
<organism evidence="18 19">
    <name type="scientific">Sphingomonas jejuensis</name>
    <dbReference type="NCBI Taxonomy" id="904715"/>
    <lineage>
        <taxon>Bacteria</taxon>
        <taxon>Pseudomonadati</taxon>
        <taxon>Pseudomonadota</taxon>
        <taxon>Alphaproteobacteria</taxon>
        <taxon>Sphingomonadales</taxon>
        <taxon>Sphingomonadaceae</taxon>
        <taxon>Sphingomonas</taxon>
    </lineage>
</organism>
<feature type="transmembrane region" description="Helical" evidence="16">
    <location>
        <begin position="190"/>
        <end position="206"/>
    </location>
</feature>
<evidence type="ECO:0000256" key="7">
    <source>
        <dbReference type="ARBA" id="ARBA00022519"/>
    </source>
</evidence>
<keyword evidence="11 16" id="KW-1133">Transmembrane helix</keyword>
<evidence type="ECO:0000256" key="2">
    <source>
        <dbReference type="ARBA" id="ARBA00004429"/>
    </source>
</evidence>
<evidence type="ECO:0000256" key="8">
    <source>
        <dbReference type="ARBA" id="ARBA00022692"/>
    </source>
</evidence>
<feature type="transmembrane region" description="Helical" evidence="16">
    <location>
        <begin position="75"/>
        <end position="95"/>
    </location>
</feature>
<feature type="transmembrane region" description="Helical" evidence="16">
    <location>
        <begin position="261"/>
        <end position="281"/>
    </location>
</feature>
<keyword evidence="13 15" id="KW-0472">Membrane</keyword>
<feature type="transmembrane region" description="Helical" evidence="16">
    <location>
        <begin position="148"/>
        <end position="169"/>
    </location>
</feature>
<accession>A0ABX0XMQ3</accession>
<sequence length="486" mass="50363">MHEAAATSPWVAFAYLVSGVFFILALRGLSSPATSRRGNRFGMAGMAIAVVTTLVTHVPLSPGSALDGYRLGLDGVALVEILAAIGIGAAIGIVTARRIAMTAMPQLVAAFHSLVGMAAVLVAVAAFLNPTAFGIADAAGSILQVSRIELILGLAIGAITFSGSVIAFLKLNGSMSGAPILLPGRHLINIALALAIVVFAVGFWSGEHAVDFWLVLGLAFIIGFLLIVPIGGADMPVIVSMLNSYSGWAAAAMGFTLGNSAMIITGALVGSSGAILSYIMCRAMNRSFLSVIVGGFGGGDGAAGGAAAIDRPWKRGSAEDAAFLMAEAESVIIVPGYGMAVAQAQHALREMADQLKAKGVKVSYAIHPVAGRMPGHMNVLLAEANVPYDEVFELDEINSEFGQADVAFVIGANDVTNPAAKTDKSSPIYGMPVLDVEKAKTVLFIKRSMGGVGYAGVDNELFYRDNTMMLLADAKKMVEEINRSID</sequence>
<keyword evidence="6 15" id="KW-1003">Cell membrane</keyword>
<evidence type="ECO:0000256" key="12">
    <source>
        <dbReference type="ARBA" id="ARBA00023027"/>
    </source>
</evidence>
<protein>
    <recommendedName>
        <fullName evidence="5 15">NAD(P) transhydrogenase subunit beta</fullName>
        <ecNumber evidence="4 15">7.1.1.1</ecNumber>
    </recommendedName>
    <alternativeName>
        <fullName evidence="15">Nicotinamide nucleotide transhydrogenase subunit beta</fullName>
    </alternativeName>
</protein>
<feature type="transmembrane region" description="Helical" evidence="16">
    <location>
        <begin position="12"/>
        <end position="29"/>
    </location>
</feature>
<gene>
    <name evidence="18" type="ORF">GGR88_001548</name>
</gene>
<keyword evidence="19" id="KW-1185">Reference proteome</keyword>
<dbReference type="GO" id="GO:0016491">
    <property type="term" value="F:oxidoreductase activity"/>
    <property type="evidence" value="ECO:0007669"/>
    <property type="project" value="UniProtKB-KW"/>
</dbReference>
<evidence type="ECO:0000256" key="6">
    <source>
        <dbReference type="ARBA" id="ARBA00022475"/>
    </source>
</evidence>
<feature type="domain" description="NADP transhydrogenase beta-like" evidence="17">
    <location>
        <begin position="13"/>
        <end position="482"/>
    </location>
</feature>
<feature type="transmembrane region" description="Helical" evidence="16">
    <location>
        <begin position="212"/>
        <end position="230"/>
    </location>
</feature>
<evidence type="ECO:0000256" key="15">
    <source>
        <dbReference type="PIRNR" id="PIRNR000204"/>
    </source>
</evidence>
<comment type="catalytic activity">
    <reaction evidence="14 15">
        <text>NAD(+) + NADPH + H(+)(in) = NADH + NADP(+) + H(+)(out)</text>
        <dbReference type="Rhea" id="RHEA:47992"/>
        <dbReference type="ChEBI" id="CHEBI:15378"/>
        <dbReference type="ChEBI" id="CHEBI:57540"/>
        <dbReference type="ChEBI" id="CHEBI:57783"/>
        <dbReference type="ChEBI" id="CHEBI:57945"/>
        <dbReference type="ChEBI" id="CHEBI:58349"/>
        <dbReference type="EC" id="7.1.1.1"/>
    </reaction>
</comment>
<comment type="similarity">
    <text evidence="3 15">Belongs to the PNT beta subunit family.</text>
</comment>
<name>A0ABX0XMQ3_9SPHN</name>
<keyword evidence="10 15" id="KW-1278">Translocase</keyword>
<comment type="caution">
    <text evidence="18">The sequence shown here is derived from an EMBL/GenBank/DDBJ whole genome shotgun (WGS) entry which is preliminary data.</text>
</comment>
<dbReference type="InterPro" id="IPR012136">
    <property type="entry name" value="NADH_DH_b"/>
</dbReference>
<evidence type="ECO:0000313" key="18">
    <source>
        <dbReference type="EMBL" id="NJC34074.1"/>
    </source>
</evidence>
<dbReference type="Pfam" id="PF02233">
    <property type="entry name" value="PNTB"/>
    <property type="match status" value="1"/>
</dbReference>
<dbReference type="InterPro" id="IPR029035">
    <property type="entry name" value="DHS-like_NAD/FAD-binding_dom"/>
</dbReference>
<dbReference type="SUPFAM" id="SSF52467">
    <property type="entry name" value="DHS-like NAD/FAD-binding domain"/>
    <property type="match status" value="1"/>
</dbReference>
<feature type="transmembrane region" description="Helical" evidence="16">
    <location>
        <begin position="41"/>
        <end position="60"/>
    </location>
</feature>
<dbReference type="EMBL" id="JAATJE010000001">
    <property type="protein sequence ID" value="NJC34074.1"/>
    <property type="molecule type" value="Genomic_DNA"/>
</dbReference>
<evidence type="ECO:0000256" key="3">
    <source>
        <dbReference type="ARBA" id="ARBA00007919"/>
    </source>
</evidence>
<keyword evidence="8 16" id="KW-0812">Transmembrane</keyword>
<keyword evidence="18" id="KW-0560">Oxidoreductase</keyword>
<proteinExistence type="inferred from homology"/>
<dbReference type="InterPro" id="IPR034300">
    <property type="entry name" value="PNTB-like"/>
</dbReference>
<evidence type="ECO:0000256" key="9">
    <source>
        <dbReference type="ARBA" id="ARBA00022857"/>
    </source>
</evidence>
<evidence type="ECO:0000256" key="5">
    <source>
        <dbReference type="ARBA" id="ARBA00014581"/>
    </source>
</evidence>
<evidence type="ECO:0000256" key="16">
    <source>
        <dbReference type="SAM" id="Phobius"/>
    </source>
</evidence>
<evidence type="ECO:0000259" key="17">
    <source>
        <dbReference type="Pfam" id="PF02233"/>
    </source>
</evidence>
<keyword evidence="9 15" id="KW-0521">NADP</keyword>
<keyword evidence="7 15" id="KW-0997">Cell inner membrane</keyword>
<comment type="subcellular location">
    <subcellularLocation>
        <location evidence="2">Cell inner membrane</location>
        <topology evidence="2">Multi-pass membrane protein</topology>
    </subcellularLocation>
</comment>
<dbReference type="Gene3D" id="3.40.50.1220">
    <property type="entry name" value="TPP-binding domain"/>
    <property type="match status" value="1"/>
</dbReference>
<feature type="transmembrane region" description="Helical" evidence="16">
    <location>
        <begin position="107"/>
        <end position="128"/>
    </location>
</feature>
<reference evidence="18 19" key="1">
    <citation type="submission" date="2020-03" db="EMBL/GenBank/DDBJ databases">
        <title>Genomic Encyclopedia of Type Strains, Phase IV (KMG-IV): sequencing the most valuable type-strain genomes for metagenomic binning, comparative biology and taxonomic classification.</title>
        <authorList>
            <person name="Goeker M."/>
        </authorList>
    </citation>
    <scope>NUCLEOTIDE SEQUENCE [LARGE SCALE GENOMIC DNA]</scope>
    <source>
        <strain evidence="18 19">DSM 27651</strain>
    </source>
</reference>
<evidence type="ECO:0000256" key="1">
    <source>
        <dbReference type="ARBA" id="ARBA00003943"/>
    </source>
</evidence>
<evidence type="ECO:0000313" key="19">
    <source>
        <dbReference type="Proteomes" id="UP000734218"/>
    </source>
</evidence>
<dbReference type="EC" id="7.1.1.1" evidence="4 15"/>
<evidence type="ECO:0000256" key="11">
    <source>
        <dbReference type="ARBA" id="ARBA00022989"/>
    </source>
</evidence>
<evidence type="ECO:0000256" key="13">
    <source>
        <dbReference type="ARBA" id="ARBA00023136"/>
    </source>
</evidence>
<dbReference type="PANTHER" id="PTHR44758:SF1">
    <property type="entry name" value="NAD(P) TRANSHYDROGENASE SUBUNIT BETA"/>
    <property type="match status" value="1"/>
</dbReference>
<feature type="transmembrane region" description="Helical" evidence="16">
    <location>
        <begin position="237"/>
        <end position="255"/>
    </location>
</feature>
<evidence type="ECO:0000256" key="10">
    <source>
        <dbReference type="ARBA" id="ARBA00022967"/>
    </source>
</evidence>
<evidence type="ECO:0000256" key="4">
    <source>
        <dbReference type="ARBA" id="ARBA00012943"/>
    </source>
</evidence>
<dbReference type="Proteomes" id="UP000734218">
    <property type="component" value="Unassembled WGS sequence"/>
</dbReference>